<dbReference type="GO" id="GO:0003964">
    <property type="term" value="F:RNA-directed DNA polymerase activity"/>
    <property type="evidence" value="ECO:0007669"/>
    <property type="project" value="UniProtKB-KW"/>
</dbReference>
<dbReference type="SUPFAM" id="SSF56672">
    <property type="entry name" value="DNA/RNA polymerases"/>
    <property type="match status" value="1"/>
</dbReference>
<dbReference type="PANTHER" id="PTHR24559:SF444">
    <property type="entry name" value="REVERSE TRANSCRIPTASE DOMAIN-CONTAINING PROTEIN"/>
    <property type="match status" value="1"/>
</dbReference>
<evidence type="ECO:0000313" key="1">
    <source>
        <dbReference type="EMBL" id="GFA02779.1"/>
    </source>
</evidence>
<comment type="caution">
    <text evidence="1">The sequence shown here is derived from an EMBL/GenBank/DDBJ whole genome shotgun (WGS) entry which is preliminary data.</text>
</comment>
<dbReference type="PANTHER" id="PTHR24559">
    <property type="entry name" value="TRANSPOSON TY3-I GAG-POL POLYPROTEIN"/>
    <property type="match status" value="1"/>
</dbReference>
<organism evidence="1">
    <name type="scientific">Tanacetum cinerariifolium</name>
    <name type="common">Dalmatian daisy</name>
    <name type="synonym">Chrysanthemum cinerariifolium</name>
    <dbReference type="NCBI Taxonomy" id="118510"/>
    <lineage>
        <taxon>Eukaryota</taxon>
        <taxon>Viridiplantae</taxon>
        <taxon>Streptophyta</taxon>
        <taxon>Embryophyta</taxon>
        <taxon>Tracheophyta</taxon>
        <taxon>Spermatophyta</taxon>
        <taxon>Magnoliopsida</taxon>
        <taxon>eudicotyledons</taxon>
        <taxon>Gunneridae</taxon>
        <taxon>Pentapetalae</taxon>
        <taxon>asterids</taxon>
        <taxon>campanulids</taxon>
        <taxon>Asterales</taxon>
        <taxon>Asteraceae</taxon>
        <taxon>Asteroideae</taxon>
        <taxon>Anthemideae</taxon>
        <taxon>Anthemidinae</taxon>
        <taxon>Tanacetum</taxon>
    </lineage>
</organism>
<dbReference type="EMBL" id="BKCJ010357864">
    <property type="protein sequence ID" value="GFA02779.1"/>
    <property type="molecule type" value="Genomic_DNA"/>
</dbReference>
<keyword evidence="1" id="KW-0695">RNA-directed DNA polymerase</keyword>
<dbReference type="InterPro" id="IPR053134">
    <property type="entry name" value="RNA-dir_DNA_polymerase"/>
</dbReference>
<name>A0A699J1E1_TANCI</name>
<keyword evidence="1" id="KW-0808">Transferase</keyword>
<protein>
    <submittedName>
        <fullName evidence="1">Reverse transcriptase domain-containing protein</fullName>
    </submittedName>
</protein>
<proteinExistence type="predicted"/>
<sequence>MALVMSSVSRTLPFAFKEVIKLLDAEMIYPISNSPWVSPIHCVPKKGGMTVVANENNELIPTRLAGNEFYCFLDGFLGYFQIPIDPQDEEKQLSHALMELSLTVACPLASVMLPGFQNQPFQVPNNQIQPGIPNELLSYMKSNETLIRNMQNEINVLRGDFNKQEENLRRNLNNDMRSILGSFFQNQALTSGTLPSNTVPNPKGEMKVVTTRSGLAYEDL</sequence>
<accession>A0A699J1E1</accession>
<reference evidence="1" key="1">
    <citation type="journal article" date="2019" name="Sci. Rep.">
        <title>Draft genome of Tanacetum cinerariifolium, the natural source of mosquito coil.</title>
        <authorList>
            <person name="Yamashiro T."/>
            <person name="Shiraishi A."/>
            <person name="Satake H."/>
            <person name="Nakayama K."/>
        </authorList>
    </citation>
    <scope>NUCLEOTIDE SEQUENCE</scope>
</reference>
<dbReference type="AlphaFoldDB" id="A0A699J1E1"/>
<keyword evidence="1" id="KW-0548">Nucleotidyltransferase</keyword>
<dbReference type="Gene3D" id="3.10.10.10">
    <property type="entry name" value="HIV Type 1 Reverse Transcriptase, subunit A, domain 1"/>
    <property type="match status" value="1"/>
</dbReference>
<dbReference type="InterPro" id="IPR043502">
    <property type="entry name" value="DNA/RNA_pol_sf"/>
</dbReference>
<gene>
    <name evidence="1" type="ORF">Tci_574751</name>
</gene>